<proteinExistence type="predicted"/>
<reference evidence="3 4" key="1">
    <citation type="submission" date="2014-01" db="EMBL/GenBank/DDBJ databases">
        <title>Complete genome sequence of ionizing-radiation resistance bacterium Hymenobacter swuensis DY53.</title>
        <authorList>
            <person name="Jung J.-H."/>
            <person name="Jeong S.-W."/>
            <person name="Joe M.-H."/>
            <person name="Cho y.-j."/>
            <person name="Kim M.-K."/>
            <person name="Lim S.-Y."/>
        </authorList>
    </citation>
    <scope>NUCLEOTIDE SEQUENCE [LARGE SCALE GENOMIC DNA]</scope>
    <source>
        <strain evidence="3 4">DY53</strain>
    </source>
</reference>
<dbReference type="KEGG" id="hsw:Hsw_3342"/>
<dbReference type="Proteomes" id="UP000019423">
    <property type="component" value="Chromosome"/>
</dbReference>
<dbReference type="HOGENOM" id="CLU_1370584_0_0_10"/>
<evidence type="ECO:0000313" key="3">
    <source>
        <dbReference type="EMBL" id="AHJ98937.1"/>
    </source>
</evidence>
<dbReference type="RefSeq" id="WP_044003038.1">
    <property type="nucleotide sequence ID" value="NZ_CP007145.1"/>
</dbReference>
<gene>
    <name evidence="3" type="ORF">Hsw_3342</name>
</gene>
<feature type="transmembrane region" description="Helical" evidence="1">
    <location>
        <begin position="170"/>
        <end position="191"/>
    </location>
</feature>
<keyword evidence="1" id="KW-1133">Transmembrane helix</keyword>
<organism evidence="3 4">
    <name type="scientific">Hymenobacter swuensis DY53</name>
    <dbReference type="NCBI Taxonomy" id="1227739"/>
    <lineage>
        <taxon>Bacteria</taxon>
        <taxon>Pseudomonadati</taxon>
        <taxon>Bacteroidota</taxon>
        <taxon>Cytophagia</taxon>
        <taxon>Cytophagales</taxon>
        <taxon>Hymenobacteraceae</taxon>
        <taxon>Hymenobacter</taxon>
    </lineage>
</organism>
<accession>W8F4L4</accession>
<evidence type="ECO:0000256" key="2">
    <source>
        <dbReference type="SAM" id="SignalP"/>
    </source>
</evidence>
<name>W8F4L4_9BACT</name>
<keyword evidence="2" id="KW-0732">Signal</keyword>
<dbReference type="STRING" id="1227739.Hsw_3342"/>
<dbReference type="EMBL" id="CP007145">
    <property type="protein sequence ID" value="AHJ98937.1"/>
    <property type="molecule type" value="Genomic_DNA"/>
</dbReference>
<keyword evidence="4" id="KW-1185">Reference proteome</keyword>
<keyword evidence="1" id="KW-0812">Transmembrane</keyword>
<protein>
    <submittedName>
        <fullName evidence="3">Uncharacterized protein</fullName>
    </submittedName>
</protein>
<sequence>MKTLLLASCALLLSSCAALRPTPEQKLATLVERYPQLVVADTVRDTVVVEIPSIEFRKVFVPVSDTARLQADRASIDSLLARVEATLDSAQYVATRDGIYQWAQERPVLYDTLCFDTLGVQGRVWRDGQAYRLWVQRKQMTASKPVEIVVTKLTPCPPAPFYPLYDPRGWAWWLLVAVGFAGGVSLSYGLFRAALTTAR</sequence>
<dbReference type="OrthoDB" id="886470at2"/>
<dbReference type="PATRIC" id="fig|1227739.3.peg.3508"/>
<evidence type="ECO:0000313" key="4">
    <source>
        <dbReference type="Proteomes" id="UP000019423"/>
    </source>
</evidence>
<evidence type="ECO:0000256" key="1">
    <source>
        <dbReference type="SAM" id="Phobius"/>
    </source>
</evidence>
<keyword evidence="1" id="KW-0472">Membrane</keyword>
<dbReference type="AlphaFoldDB" id="W8F4L4"/>
<dbReference type="PROSITE" id="PS51257">
    <property type="entry name" value="PROKAR_LIPOPROTEIN"/>
    <property type="match status" value="1"/>
</dbReference>
<feature type="chain" id="PRO_5004908251" evidence="2">
    <location>
        <begin position="21"/>
        <end position="199"/>
    </location>
</feature>
<feature type="signal peptide" evidence="2">
    <location>
        <begin position="1"/>
        <end position="20"/>
    </location>
</feature>